<dbReference type="InterPro" id="IPR032808">
    <property type="entry name" value="DoxX"/>
</dbReference>
<comment type="subcellular location">
    <subcellularLocation>
        <location evidence="1">Membrane</location>
        <topology evidence="1">Multi-pass membrane protein</topology>
    </subcellularLocation>
</comment>
<proteinExistence type="predicted"/>
<sequence length="112" mass="11865">MVPVTPLAWLLAAVLLLAGALNLRGPAFVREEFARLGFPAWARHAVGGLEWLAAILLLLPSWRGAGAVLAALVLLGVVASLARDAAWMRLEYPVVLLVLAALVGWATPWPAP</sequence>
<dbReference type="RefSeq" id="WP_248668194.1">
    <property type="nucleotide sequence ID" value="NZ_JALPRX010000073.1"/>
</dbReference>
<feature type="transmembrane region" description="Helical" evidence="5">
    <location>
        <begin position="6"/>
        <end position="29"/>
    </location>
</feature>
<dbReference type="Proteomes" id="UP001139516">
    <property type="component" value="Unassembled WGS sequence"/>
</dbReference>
<evidence type="ECO:0000313" key="6">
    <source>
        <dbReference type="EMBL" id="MCK8786078.1"/>
    </source>
</evidence>
<dbReference type="Pfam" id="PF13564">
    <property type="entry name" value="DoxX_2"/>
    <property type="match status" value="1"/>
</dbReference>
<evidence type="ECO:0000256" key="1">
    <source>
        <dbReference type="ARBA" id="ARBA00004141"/>
    </source>
</evidence>
<keyword evidence="7" id="KW-1185">Reference proteome</keyword>
<gene>
    <name evidence="6" type="ORF">M0638_17005</name>
</gene>
<feature type="transmembrane region" description="Helical" evidence="5">
    <location>
        <begin position="65"/>
        <end position="82"/>
    </location>
</feature>
<dbReference type="AlphaFoldDB" id="A0A9X1Y9M1"/>
<accession>A0A9X1Y9M1</accession>
<dbReference type="GO" id="GO:0016020">
    <property type="term" value="C:membrane"/>
    <property type="evidence" value="ECO:0007669"/>
    <property type="project" value="UniProtKB-SubCell"/>
</dbReference>
<keyword evidence="2 5" id="KW-0812">Transmembrane</keyword>
<keyword evidence="4 5" id="KW-0472">Membrane</keyword>
<evidence type="ECO:0000256" key="4">
    <source>
        <dbReference type="ARBA" id="ARBA00023136"/>
    </source>
</evidence>
<evidence type="ECO:0000256" key="3">
    <source>
        <dbReference type="ARBA" id="ARBA00022989"/>
    </source>
</evidence>
<name>A0A9X1Y9M1_9PROT</name>
<organism evidence="6 7">
    <name type="scientific">Roseomonas acroporae</name>
    <dbReference type="NCBI Taxonomy" id="2937791"/>
    <lineage>
        <taxon>Bacteria</taxon>
        <taxon>Pseudomonadati</taxon>
        <taxon>Pseudomonadota</taxon>
        <taxon>Alphaproteobacteria</taxon>
        <taxon>Acetobacterales</taxon>
        <taxon>Roseomonadaceae</taxon>
        <taxon>Roseomonas</taxon>
    </lineage>
</organism>
<reference evidence="6" key="1">
    <citation type="submission" date="2022-04" db="EMBL/GenBank/DDBJ databases">
        <title>Roseomonas acroporae sp. nov., isolated from coral Acropora digitifera.</title>
        <authorList>
            <person name="Sun H."/>
        </authorList>
    </citation>
    <scope>NUCLEOTIDE SEQUENCE</scope>
    <source>
        <strain evidence="6">NAR14</strain>
    </source>
</reference>
<comment type="caution">
    <text evidence="6">The sequence shown here is derived from an EMBL/GenBank/DDBJ whole genome shotgun (WGS) entry which is preliminary data.</text>
</comment>
<protein>
    <submittedName>
        <fullName evidence="6">DoxX family protein</fullName>
    </submittedName>
</protein>
<evidence type="ECO:0000256" key="2">
    <source>
        <dbReference type="ARBA" id="ARBA00022692"/>
    </source>
</evidence>
<evidence type="ECO:0000256" key="5">
    <source>
        <dbReference type="SAM" id="Phobius"/>
    </source>
</evidence>
<evidence type="ECO:0000313" key="7">
    <source>
        <dbReference type="Proteomes" id="UP001139516"/>
    </source>
</evidence>
<dbReference type="EMBL" id="JALPRX010000073">
    <property type="protein sequence ID" value="MCK8786078.1"/>
    <property type="molecule type" value="Genomic_DNA"/>
</dbReference>
<keyword evidence="3 5" id="KW-1133">Transmembrane helix</keyword>
<feature type="transmembrane region" description="Helical" evidence="5">
    <location>
        <begin position="94"/>
        <end position="111"/>
    </location>
</feature>